<keyword evidence="7" id="KW-0067">ATP-binding</keyword>
<evidence type="ECO:0000259" key="12">
    <source>
        <dbReference type="Pfam" id="PF07730"/>
    </source>
</evidence>
<keyword evidence="6 13" id="KW-0418">Kinase</keyword>
<dbReference type="Gene3D" id="1.20.5.1930">
    <property type="match status" value="1"/>
</dbReference>
<gene>
    <name evidence="13" type="ORF">JE024_35470</name>
</gene>
<evidence type="ECO:0000256" key="2">
    <source>
        <dbReference type="ARBA" id="ARBA00012438"/>
    </source>
</evidence>
<dbReference type="InterPro" id="IPR011712">
    <property type="entry name" value="Sig_transdc_His_kin_sub3_dim/P"/>
</dbReference>
<keyword evidence="9" id="KW-0175">Coiled coil</keyword>
<evidence type="ECO:0000256" key="6">
    <source>
        <dbReference type="ARBA" id="ARBA00022777"/>
    </source>
</evidence>
<dbReference type="RefSeq" id="WP_205377954.1">
    <property type="nucleotide sequence ID" value="NZ_JAFEJA010000002.1"/>
</dbReference>
<evidence type="ECO:0000256" key="4">
    <source>
        <dbReference type="ARBA" id="ARBA00022679"/>
    </source>
</evidence>
<dbReference type="InterPro" id="IPR036890">
    <property type="entry name" value="HATPase_C_sf"/>
</dbReference>
<protein>
    <recommendedName>
        <fullName evidence="2">histidine kinase</fullName>
        <ecNumber evidence="2">2.7.13.3</ecNumber>
    </recommendedName>
</protein>
<dbReference type="PANTHER" id="PTHR24421:SF10">
    <property type="entry name" value="NITRATE_NITRITE SENSOR PROTEIN NARQ"/>
    <property type="match status" value="1"/>
</dbReference>
<evidence type="ECO:0000256" key="3">
    <source>
        <dbReference type="ARBA" id="ARBA00022553"/>
    </source>
</evidence>
<evidence type="ECO:0000256" key="11">
    <source>
        <dbReference type="SAM" id="Phobius"/>
    </source>
</evidence>
<keyword evidence="11" id="KW-1133">Transmembrane helix</keyword>
<proteinExistence type="predicted"/>
<feature type="region of interest" description="Disordered" evidence="10">
    <location>
        <begin position="1"/>
        <end position="35"/>
    </location>
</feature>
<keyword evidence="5" id="KW-0547">Nucleotide-binding</keyword>
<dbReference type="InterPro" id="IPR050482">
    <property type="entry name" value="Sensor_HK_TwoCompSys"/>
</dbReference>
<feature type="transmembrane region" description="Helical" evidence="11">
    <location>
        <begin position="129"/>
        <end position="151"/>
    </location>
</feature>
<dbReference type="Proteomes" id="UP000664109">
    <property type="component" value="Unassembled WGS sequence"/>
</dbReference>
<comment type="caution">
    <text evidence="13">The sequence shown here is derived from an EMBL/GenBank/DDBJ whole genome shotgun (WGS) entry which is preliminary data.</text>
</comment>
<evidence type="ECO:0000256" key="7">
    <source>
        <dbReference type="ARBA" id="ARBA00022840"/>
    </source>
</evidence>
<dbReference type="Gene3D" id="3.30.565.10">
    <property type="entry name" value="Histidine kinase-like ATPase, C-terminal domain"/>
    <property type="match status" value="1"/>
</dbReference>
<keyword evidence="3" id="KW-0597">Phosphoprotein</keyword>
<organism evidence="13 14">
    <name type="scientific">Streptomyces zhihengii</name>
    <dbReference type="NCBI Taxonomy" id="1818004"/>
    <lineage>
        <taxon>Bacteria</taxon>
        <taxon>Bacillati</taxon>
        <taxon>Actinomycetota</taxon>
        <taxon>Actinomycetes</taxon>
        <taxon>Kitasatosporales</taxon>
        <taxon>Streptomycetaceae</taxon>
        <taxon>Streptomyces</taxon>
    </lineage>
</organism>
<feature type="coiled-coil region" evidence="9">
    <location>
        <begin position="180"/>
        <end position="207"/>
    </location>
</feature>
<keyword evidence="11" id="KW-0472">Membrane</keyword>
<accession>A0ABS2V2I0</accession>
<keyword evidence="8" id="KW-0902">Two-component regulatory system</keyword>
<evidence type="ECO:0000256" key="5">
    <source>
        <dbReference type="ARBA" id="ARBA00022741"/>
    </source>
</evidence>
<evidence type="ECO:0000256" key="9">
    <source>
        <dbReference type="SAM" id="Coils"/>
    </source>
</evidence>
<evidence type="ECO:0000256" key="8">
    <source>
        <dbReference type="ARBA" id="ARBA00023012"/>
    </source>
</evidence>
<dbReference type="Pfam" id="PF07730">
    <property type="entry name" value="HisKA_3"/>
    <property type="match status" value="1"/>
</dbReference>
<dbReference type="GO" id="GO:0016301">
    <property type="term" value="F:kinase activity"/>
    <property type="evidence" value="ECO:0007669"/>
    <property type="project" value="UniProtKB-KW"/>
</dbReference>
<dbReference type="EC" id="2.7.13.3" evidence="2"/>
<dbReference type="SUPFAM" id="SSF55874">
    <property type="entry name" value="ATPase domain of HSP90 chaperone/DNA topoisomerase II/histidine kinase"/>
    <property type="match status" value="1"/>
</dbReference>
<feature type="transmembrane region" description="Helical" evidence="11">
    <location>
        <begin position="94"/>
        <end position="117"/>
    </location>
</feature>
<feature type="transmembrane region" description="Helical" evidence="11">
    <location>
        <begin position="41"/>
        <end position="59"/>
    </location>
</feature>
<keyword evidence="14" id="KW-1185">Reference proteome</keyword>
<dbReference type="PANTHER" id="PTHR24421">
    <property type="entry name" value="NITRATE/NITRITE SENSOR PROTEIN NARX-RELATED"/>
    <property type="match status" value="1"/>
</dbReference>
<evidence type="ECO:0000256" key="10">
    <source>
        <dbReference type="SAM" id="MobiDB-lite"/>
    </source>
</evidence>
<name>A0ABS2V2I0_9ACTN</name>
<evidence type="ECO:0000313" key="14">
    <source>
        <dbReference type="Proteomes" id="UP000664109"/>
    </source>
</evidence>
<evidence type="ECO:0000256" key="1">
    <source>
        <dbReference type="ARBA" id="ARBA00000085"/>
    </source>
</evidence>
<dbReference type="EMBL" id="JAFEJA010000002">
    <property type="protein sequence ID" value="MBM9623888.1"/>
    <property type="molecule type" value="Genomic_DNA"/>
</dbReference>
<dbReference type="CDD" id="cd16917">
    <property type="entry name" value="HATPase_UhpB-NarQ-NarX-like"/>
    <property type="match status" value="1"/>
</dbReference>
<feature type="domain" description="Signal transduction histidine kinase subgroup 3 dimerisation and phosphoacceptor" evidence="12">
    <location>
        <begin position="205"/>
        <end position="270"/>
    </location>
</feature>
<sequence>MPAADNDSADIGAPARSQGPGTRRGQSRPRPWESAWTPGRIDAVITLLAIFVGVGDSWVKRSNGLLTGASITWVAAVSATAGLLLAWRRRYPDAVAGAVIACHVLAFTPFALAVALFTVGAAHHRRPRILFAYAAIGCVADAAGLLGGHAWDTREAGYTLALAIGPLAAGYAVALRRDLADAAHTELQRAERENTLLIARAREEERTRIARDMHDVVAHRVGHMVLVAGSLRVSTPANPHQVAERSEQIRSEGRKALEELREVLGVLTPGRTRRHEPRTGPRAAPSLTDLVASARTAGADIVLNADRSLHTLPTVVQHTLHRTVQEALTNAAKHAPGAPVRITVATTARDVELSVLNGPATKPRSLDLPSGGNGLIGLRERATLLGGEFAAAPEADQFRLRMRLPLPPATSRTPP</sequence>
<keyword evidence="11" id="KW-0812">Transmembrane</keyword>
<feature type="transmembrane region" description="Helical" evidence="11">
    <location>
        <begin position="157"/>
        <end position="175"/>
    </location>
</feature>
<keyword evidence="4" id="KW-0808">Transferase</keyword>
<feature type="transmembrane region" description="Helical" evidence="11">
    <location>
        <begin position="66"/>
        <end position="88"/>
    </location>
</feature>
<evidence type="ECO:0000313" key="13">
    <source>
        <dbReference type="EMBL" id="MBM9623888.1"/>
    </source>
</evidence>
<comment type="catalytic activity">
    <reaction evidence="1">
        <text>ATP + protein L-histidine = ADP + protein N-phospho-L-histidine.</text>
        <dbReference type="EC" id="2.7.13.3"/>
    </reaction>
</comment>
<reference evidence="13 14" key="1">
    <citation type="journal article" date="2016" name="Arch. Microbiol.">
        <title>Streptomyces zhihengii sp. nov., isolated from rhizospheric soil of Psammosilene tunicoides.</title>
        <authorList>
            <person name="Huang M.J."/>
            <person name="Fei J.J."/>
            <person name="Salam N."/>
            <person name="Kim C.J."/>
            <person name="Hozzein W.N."/>
            <person name="Xiao M."/>
            <person name="Huang H.Q."/>
            <person name="Li W.J."/>
        </authorList>
    </citation>
    <scope>NUCLEOTIDE SEQUENCE [LARGE SCALE GENOMIC DNA]</scope>
    <source>
        <strain evidence="13 14">YIM T102</strain>
    </source>
</reference>